<feature type="transmembrane region" description="Helical" evidence="8">
    <location>
        <begin position="353"/>
        <end position="371"/>
    </location>
</feature>
<dbReference type="InterPro" id="IPR013604">
    <property type="entry name" value="7TM_chemorcpt"/>
</dbReference>
<dbReference type="GO" id="GO:0007165">
    <property type="term" value="P:signal transduction"/>
    <property type="evidence" value="ECO:0007669"/>
    <property type="project" value="UniProtKB-KW"/>
</dbReference>
<evidence type="ECO:0000256" key="3">
    <source>
        <dbReference type="ARBA" id="ARBA00022692"/>
    </source>
</evidence>
<feature type="transmembrane region" description="Helical" evidence="8">
    <location>
        <begin position="277"/>
        <end position="295"/>
    </location>
</feature>
<reference evidence="9" key="1">
    <citation type="journal article" date="2023" name="IScience">
        <title>Live-bearing cockroach genome reveals convergent evolutionary mechanisms linked to viviparity in insects and beyond.</title>
        <authorList>
            <person name="Fouks B."/>
            <person name="Harrison M.C."/>
            <person name="Mikhailova A.A."/>
            <person name="Marchal E."/>
            <person name="English S."/>
            <person name="Carruthers M."/>
            <person name="Jennings E.C."/>
            <person name="Chiamaka E.L."/>
            <person name="Frigard R.A."/>
            <person name="Pippel M."/>
            <person name="Attardo G.M."/>
            <person name="Benoit J.B."/>
            <person name="Bornberg-Bauer E."/>
            <person name="Tobe S.S."/>
        </authorList>
    </citation>
    <scope>NUCLEOTIDE SEQUENCE</scope>
    <source>
        <strain evidence="9">Stay&amp;Tobe</strain>
    </source>
</reference>
<organism evidence="9 10">
    <name type="scientific">Diploptera punctata</name>
    <name type="common">Pacific beetle cockroach</name>
    <dbReference type="NCBI Taxonomy" id="6984"/>
    <lineage>
        <taxon>Eukaryota</taxon>
        <taxon>Metazoa</taxon>
        <taxon>Ecdysozoa</taxon>
        <taxon>Arthropoda</taxon>
        <taxon>Hexapoda</taxon>
        <taxon>Insecta</taxon>
        <taxon>Pterygota</taxon>
        <taxon>Neoptera</taxon>
        <taxon>Polyneoptera</taxon>
        <taxon>Dictyoptera</taxon>
        <taxon>Blattodea</taxon>
        <taxon>Blaberoidea</taxon>
        <taxon>Blaberidae</taxon>
        <taxon>Diplopterinae</taxon>
        <taxon>Diploptera</taxon>
    </lineage>
</organism>
<comment type="function">
    <text evidence="8">Gustatory receptor which mediates acceptance or avoidance behavior, depending on its substrates.</text>
</comment>
<sequence>MTESVNTLDVETDIKHINMLCKLLGLAPYKIIKNKFSGDDIIIDCNIRNNVILTIWSVVSATIMLVSIVVTIIHYTNQLSQSLSNNINALLCVPMFPTVAFVAILMNLTINKHKMAEFISKISYIDTKLNKLNRSIPAEKHYRFLRDVDIVIVLLVLLPFCESECWIWRTDDSLNLQYRSVMYSNIMDVAVMLQFCKCVTIIRKRLFELSLSVKQMYNPSSGTYELRCLLGEICKATSIINSMYGPLILLELIKMFLVLINFNLMIIYFNISISKAISLIAWKMLMMVEIIYIVVNCQLTVNKLRHLNQSVLINLCLKQRLKTEVFQQLTLFFNQISTCGLEFTACGLIKLDFSFLCSVLTSIVTFAIILLDFK</sequence>
<feature type="transmembrane region" description="Helical" evidence="8">
    <location>
        <begin position="252"/>
        <end position="271"/>
    </location>
</feature>
<dbReference type="GO" id="GO:0030424">
    <property type="term" value="C:axon"/>
    <property type="evidence" value="ECO:0007669"/>
    <property type="project" value="TreeGrafter"/>
</dbReference>
<comment type="caution">
    <text evidence="9">The sequence shown here is derived from an EMBL/GenBank/DDBJ whole genome shotgun (WGS) entry which is preliminary data.</text>
</comment>
<comment type="similarity">
    <text evidence="8">Belongs to the insect chemoreceptor superfamily. Gustatory receptor (GR) family.</text>
</comment>
<keyword evidence="10" id="KW-1185">Reference proteome</keyword>
<dbReference type="GO" id="GO:0005886">
    <property type="term" value="C:plasma membrane"/>
    <property type="evidence" value="ECO:0007669"/>
    <property type="project" value="UniProtKB-SubCell"/>
</dbReference>
<evidence type="ECO:0000256" key="2">
    <source>
        <dbReference type="ARBA" id="ARBA00022475"/>
    </source>
</evidence>
<accession>A0AAD8A4B2</accession>
<feature type="transmembrane region" description="Helical" evidence="8">
    <location>
        <begin position="87"/>
        <end position="110"/>
    </location>
</feature>
<protein>
    <recommendedName>
        <fullName evidence="8">Gustatory receptor</fullName>
    </recommendedName>
</protein>
<evidence type="ECO:0000313" key="9">
    <source>
        <dbReference type="EMBL" id="KAJ9592098.1"/>
    </source>
</evidence>
<dbReference type="PANTHER" id="PTHR21143">
    <property type="entry name" value="INVERTEBRATE GUSTATORY RECEPTOR"/>
    <property type="match status" value="1"/>
</dbReference>
<dbReference type="PANTHER" id="PTHR21143:SF133">
    <property type="entry name" value="GUSTATORY AND PHEROMONE RECEPTOR 32A-RELATED"/>
    <property type="match status" value="1"/>
</dbReference>
<keyword evidence="2 8" id="KW-1003">Cell membrane</keyword>
<dbReference type="GO" id="GO:0050909">
    <property type="term" value="P:sensory perception of taste"/>
    <property type="evidence" value="ECO:0007669"/>
    <property type="project" value="InterPro"/>
</dbReference>
<keyword evidence="4 8" id="KW-1133">Transmembrane helix</keyword>
<name>A0AAD8A4B2_DIPPU</name>
<gene>
    <name evidence="9" type="ORF">L9F63_001326</name>
</gene>
<keyword evidence="7 8" id="KW-0807">Transducer</keyword>
<evidence type="ECO:0000256" key="1">
    <source>
        <dbReference type="ARBA" id="ARBA00004651"/>
    </source>
</evidence>
<feature type="transmembrane region" description="Helical" evidence="8">
    <location>
        <begin position="51"/>
        <end position="75"/>
    </location>
</feature>
<dbReference type="GO" id="GO:0007635">
    <property type="term" value="P:chemosensory behavior"/>
    <property type="evidence" value="ECO:0007669"/>
    <property type="project" value="TreeGrafter"/>
</dbReference>
<proteinExistence type="inferred from homology"/>
<dbReference type="GO" id="GO:0030425">
    <property type="term" value="C:dendrite"/>
    <property type="evidence" value="ECO:0007669"/>
    <property type="project" value="TreeGrafter"/>
</dbReference>
<evidence type="ECO:0000256" key="7">
    <source>
        <dbReference type="ARBA" id="ARBA00023224"/>
    </source>
</evidence>
<evidence type="ECO:0000256" key="6">
    <source>
        <dbReference type="ARBA" id="ARBA00023170"/>
    </source>
</evidence>
<keyword evidence="6 8" id="KW-0675">Receptor</keyword>
<comment type="subcellular location">
    <subcellularLocation>
        <location evidence="1 8">Cell membrane</location>
        <topology evidence="1 8">Multi-pass membrane protein</topology>
    </subcellularLocation>
</comment>
<reference evidence="9" key="2">
    <citation type="submission" date="2023-05" db="EMBL/GenBank/DDBJ databases">
        <authorList>
            <person name="Fouks B."/>
        </authorList>
    </citation>
    <scope>NUCLEOTIDE SEQUENCE</scope>
    <source>
        <strain evidence="9">Stay&amp;Tobe</strain>
        <tissue evidence="9">Testes</tissue>
    </source>
</reference>
<evidence type="ECO:0000256" key="5">
    <source>
        <dbReference type="ARBA" id="ARBA00023136"/>
    </source>
</evidence>
<keyword evidence="3 8" id="KW-0812">Transmembrane</keyword>
<dbReference type="GO" id="GO:0008049">
    <property type="term" value="P:male courtship behavior"/>
    <property type="evidence" value="ECO:0007669"/>
    <property type="project" value="TreeGrafter"/>
</dbReference>
<dbReference type="AlphaFoldDB" id="A0AAD8A4B2"/>
<keyword evidence="5 8" id="KW-0472">Membrane</keyword>
<dbReference type="Proteomes" id="UP001233999">
    <property type="component" value="Unassembled WGS sequence"/>
</dbReference>
<evidence type="ECO:0000256" key="4">
    <source>
        <dbReference type="ARBA" id="ARBA00022989"/>
    </source>
</evidence>
<dbReference type="EMBL" id="JASPKZ010003845">
    <property type="protein sequence ID" value="KAJ9592098.1"/>
    <property type="molecule type" value="Genomic_DNA"/>
</dbReference>
<evidence type="ECO:0000313" key="10">
    <source>
        <dbReference type="Proteomes" id="UP001233999"/>
    </source>
</evidence>
<dbReference type="GO" id="GO:0043025">
    <property type="term" value="C:neuronal cell body"/>
    <property type="evidence" value="ECO:0007669"/>
    <property type="project" value="TreeGrafter"/>
</dbReference>
<comment type="caution">
    <text evidence="8">Lacks conserved residue(s) required for the propagation of feature annotation.</text>
</comment>
<dbReference type="Pfam" id="PF08395">
    <property type="entry name" value="7tm_7"/>
    <property type="match status" value="1"/>
</dbReference>
<evidence type="ECO:0000256" key="8">
    <source>
        <dbReference type="RuleBase" id="RU363108"/>
    </source>
</evidence>